<dbReference type="InterPro" id="IPR003265">
    <property type="entry name" value="HhH-GPD_domain"/>
</dbReference>
<proteinExistence type="predicted"/>
<keyword evidence="6" id="KW-0540">Nuclease</keyword>
<name>A0A941DVJ7_9BACI</name>
<sequence>MRTYQAIYDTLFSHYGPQGWWPADSAMEMMLGAILVQHTNWNNVEKAMKNVKVYRSPEELYELSLDELATLIRPSGFFNTKAKRIKSFLMWFRQYDYDVRKLRYLKRLELREQLLQIHGIGKETADVILLYAFGKPIFVVDAYARRLFKRLGFNMPDTYDAFRSDVERELPESVEIYNEYHALIVMHAKVHCKATPICTDCPLWEYCERQIS</sequence>
<dbReference type="EMBL" id="JAGSOT010000005">
    <property type="protein sequence ID" value="MBR7795013.1"/>
    <property type="molecule type" value="Genomic_DNA"/>
</dbReference>
<keyword evidence="3" id="KW-0408">Iron</keyword>
<protein>
    <submittedName>
        <fullName evidence="6">Endonuclease III domain-containing protein</fullName>
    </submittedName>
</protein>
<dbReference type="Gene3D" id="1.10.340.30">
    <property type="entry name" value="Hypothetical protein, domain 2"/>
    <property type="match status" value="1"/>
</dbReference>
<dbReference type="PANTHER" id="PTHR10359:SF19">
    <property type="entry name" value="DNA REPAIR GLYCOSYLASE MJ1434-RELATED"/>
    <property type="match status" value="1"/>
</dbReference>
<dbReference type="GO" id="GO:0004519">
    <property type="term" value="F:endonuclease activity"/>
    <property type="evidence" value="ECO:0007669"/>
    <property type="project" value="UniProtKB-KW"/>
</dbReference>
<dbReference type="PIRSF" id="PIRSF001435">
    <property type="entry name" value="Nth"/>
    <property type="match status" value="1"/>
</dbReference>
<dbReference type="SMART" id="SM00478">
    <property type="entry name" value="ENDO3c"/>
    <property type="match status" value="1"/>
</dbReference>
<accession>A0A941DVJ7</accession>
<keyword evidence="7" id="KW-1185">Reference proteome</keyword>
<dbReference type="SUPFAM" id="SSF48150">
    <property type="entry name" value="DNA-glycosylase"/>
    <property type="match status" value="1"/>
</dbReference>
<dbReference type="InterPro" id="IPR023170">
    <property type="entry name" value="HhH_base_excis_C"/>
</dbReference>
<dbReference type="GO" id="GO:0046872">
    <property type="term" value="F:metal ion binding"/>
    <property type="evidence" value="ECO:0007669"/>
    <property type="project" value="UniProtKB-KW"/>
</dbReference>
<keyword evidence="6" id="KW-0378">Hydrolase</keyword>
<keyword evidence="2" id="KW-0479">Metal-binding</keyword>
<comment type="caution">
    <text evidence="6">The sequence shown here is derived from an EMBL/GenBank/DDBJ whole genome shotgun (WGS) entry which is preliminary data.</text>
</comment>
<keyword evidence="6" id="KW-0255">Endonuclease</keyword>
<dbReference type="GO" id="GO:0051539">
    <property type="term" value="F:4 iron, 4 sulfur cluster binding"/>
    <property type="evidence" value="ECO:0007669"/>
    <property type="project" value="UniProtKB-KW"/>
</dbReference>
<evidence type="ECO:0000259" key="5">
    <source>
        <dbReference type="SMART" id="SM00478"/>
    </source>
</evidence>
<evidence type="ECO:0000256" key="1">
    <source>
        <dbReference type="ARBA" id="ARBA00022485"/>
    </source>
</evidence>
<dbReference type="Pfam" id="PF00730">
    <property type="entry name" value="HhH-GPD"/>
    <property type="match status" value="1"/>
</dbReference>
<feature type="domain" description="HhH-GPD" evidence="5">
    <location>
        <begin position="35"/>
        <end position="190"/>
    </location>
</feature>
<gene>
    <name evidence="6" type="ORF">KCX74_03035</name>
</gene>
<dbReference type="GO" id="GO:0006284">
    <property type="term" value="P:base-excision repair"/>
    <property type="evidence" value="ECO:0007669"/>
    <property type="project" value="InterPro"/>
</dbReference>
<dbReference type="AlphaFoldDB" id="A0A941DVJ7"/>
<dbReference type="CDD" id="cd00056">
    <property type="entry name" value="ENDO3c"/>
    <property type="match status" value="1"/>
</dbReference>
<keyword evidence="1" id="KW-0004">4Fe-4S</keyword>
<evidence type="ECO:0000256" key="2">
    <source>
        <dbReference type="ARBA" id="ARBA00022723"/>
    </source>
</evidence>
<evidence type="ECO:0000313" key="6">
    <source>
        <dbReference type="EMBL" id="MBR7795013.1"/>
    </source>
</evidence>
<dbReference type="PANTHER" id="PTHR10359">
    <property type="entry name" value="A/G-SPECIFIC ADENINE GLYCOSYLASE/ENDONUCLEASE III"/>
    <property type="match status" value="1"/>
</dbReference>
<reference evidence="6" key="1">
    <citation type="submission" date="2021-04" db="EMBL/GenBank/DDBJ databases">
        <title>Isolation and polyphasic classification of algal microorganism.</title>
        <authorList>
            <person name="Wang S."/>
        </authorList>
    </citation>
    <scope>NUCLEOTIDE SEQUENCE</scope>
    <source>
        <strain evidence="6">720a</strain>
    </source>
</reference>
<organism evidence="6 7">
    <name type="scientific">Virgibacillus salarius</name>
    <dbReference type="NCBI Taxonomy" id="447199"/>
    <lineage>
        <taxon>Bacteria</taxon>
        <taxon>Bacillati</taxon>
        <taxon>Bacillota</taxon>
        <taxon>Bacilli</taxon>
        <taxon>Bacillales</taxon>
        <taxon>Bacillaceae</taxon>
        <taxon>Virgibacillus</taxon>
    </lineage>
</organism>
<dbReference type="InterPro" id="IPR011257">
    <property type="entry name" value="DNA_glycosylase"/>
</dbReference>
<evidence type="ECO:0000256" key="3">
    <source>
        <dbReference type="ARBA" id="ARBA00023004"/>
    </source>
</evidence>
<evidence type="ECO:0000313" key="7">
    <source>
        <dbReference type="Proteomes" id="UP000675284"/>
    </source>
</evidence>
<dbReference type="Gene3D" id="1.10.1670.10">
    <property type="entry name" value="Helix-hairpin-Helix base-excision DNA repair enzymes (C-terminal)"/>
    <property type="match status" value="1"/>
</dbReference>
<keyword evidence="4" id="KW-0411">Iron-sulfur</keyword>
<evidence type="ECO:0000256" key="4">
    <source>
        <dbReference type="ARBA" id="ARBA00023014"/>
    </source>
</evidence>
<dbReference type="Proteomes" id="UP000675284">
    <property type="component" value="Unassembled WGS sequence"/>
</dbReference>
<dbReference type="RefSeq" id="WP_026680440.1">
    <property type="nucleotide sequence ID" value="NZ_BAAACY010000167.1"/>
</dbReference>